<dbReference type="AlphaFoldDB" id="A0AA38XCY7"/>
<feature type="region of interest" description="Disordered" evidence="1">
    <location>
        <begin position="48"/>
        <end position="145"/>
    </location>
</feature>
<evidence type="ECO:0000256" key="1">
    <source>
        <dbReference type="SAM" id="MobiDB-lite"/>
    </source>
</evidence>
<evidence type="ECO:0000313" key="4">
    <source>
        <dbReference type="Proteomes" id="UP001172673"/>
    </source>
</evidence>
<keyword evidence="4" id="KW-1185">Reference proteome</keyword>
<dbReference type="EMBL" id="JAPDRK010000006">
    <property type="protein sequence ID" value="KAJ9611065.1"/>
    <property type="molecule type" value="Genomic_DNA"/>
</dbReference>
<organism evidence="3 4">
    <name type="scientific">Cladophialophora chaetospira</name>
    <dbReference type="NCBI Taxonomy" id="386627"/>
    <lineage>
        <taxon>Eukaryota</taxon>
        <taxon>Fungi</taxon>
        <taxon>Dikarya</taxon>
        <taxon>Ascomycota</taxon>
        <taxon>Pezizomycotina</taxon>
        <taxon>Eurotiomycetes</taxon>
        <taxon>Chaetothyriomycetidae</taxon>
        <taxon>Chaetothyriales</taxon>
        <taxon>Herpotrichiellaceae</taxon>
        <taxon>Cladophialophora</taxon>
    </lineage>
</organism>
<evidence type="ECO:0000313" key="3">
    <source>
        <dbReference type="EMBL" id="KAJ9611065.1"/>
    </source>
</evidence>
<keyword evidence="2" id="KW-1133">Transmembrane helix</keyword>
<feature type="transmembrane region" description="Helical" evidence="2">
    <location>
        <begin position="20"/>
        <end position="42"/>
    </location>
</feature>
<name>A0AA38XCY7_9EURO</name>
<sequence length="145" mass="16615">MVDLPDYFLSNELWRSTLVAVILCLPITSTLLGMAGFGYGIAQVVWSKTPTTGNYGRPSKKPSIRAKHHNEDYDDDDQDYDDEDYDDEDYDEDYAGKNYVDKDYDNEQEAGEQEGGEKHRSETPLRPPRRGVSRQRKASSRRASR</sequence>
<accession>A0AA38XCY7</accession>
<gene>
    <name evidence="3" type="ORF">H2200_004248</name>
</gene>
<feature type="compositionally biased region" description="Acidic residues" evidence="1">
    <location>
        <begin position="72"/>
        <end position="93"/>
    </location>
</feature>
<evidence type="ECO:0000256" key="2">
    <source>
        <dbReference type="SAM" id="Phobius"/>
    </source>
</evidence>
<reference evidence="3" key="1">
    <citation type="submission" date="2022-10" db="EMBL/GenBank/DDBJ databases">
        <title>Culturing micro-colonial fungi from biological soil crusts in the Mojave desert and describing Neophaeococcomyces mojavensis, and introducing the new genera and species Taxawa tesnikishii.</title>
        <authorList>
            <person name="Kurbessoian T."/>
            <person name="Stajich J.E."/>
        </authorList>
    </citation>
    <scope>NUCLEOTIDE SEQUENCE</scope>
    <source>
        <strain evidence="3">TK_41</strain>
    </source>
</reference>
<protein>
    <submittedName>
        <fullName evidence="3">Uncharacterized protein</fullName>
    </submittedName>
</protein>
<keyword evidence="2" id="KW-0472">Membrane</keyword>
<keyword evidence="2" id="KW-0812">Transmembrane</keyword>
<proteinExistence type="predicted"/>
<feature type="compositionally biased region" description="Basic residues" evidence="1">
    <location>
        <begin position="127"/>
        <end position="145"/>
    </location>
</feature>
<dbReference type="Proteomes" id="UP001172673">
    <property type="component" value="Unassembled WGS sequence"/>
</dbReference>
<comment type="caution">
    <text evidence="3">The sequence shown here is derived from an EMBL/GenBank/DDBJ whole genome shotgun (WGS) entry which is preliminary data.</text>
</comment>
<feature type="compositionally biased region" description="Basic residues" evidence="1">
    <location>
        <begin position="58"/>
        <end position="68"/>
    </location>
</feature>